<dbReference type="Gene3D" id="4.10.410.10">
    <property type="entry name" value="Pancreatic trypsin inhibitor Kunitz domain"/>
    <property type="match status" value="2"/>
</dbReference>
<dbReference type="CDD" id="cd22635">
    <property type="entry name" value="Kunitz_papilin"/>
    <property type="match status" value="1"/>
</dbReference>
<reference evidence="4" key="2">
    <citation type="submission" date="2025-09" db="UniProtKB">
        <authorList>
            <consortium name="Ensembl"/>
        </authorList>
    </citation>
    <scope>IDENTIFICATION</scope>
</reference>
<evidence type="ECO:0000259" key="3">
    <source>
        <dbReference type="PROSITE" id="PS50279"/>
    </source>
</evidence>
<dbReference type="InterPro" id="IPR002223">
    <property type="entry name" value="Kunitz_BPTI"/>
</dbReference>
<dbReference type="PROSITE" id="PS50279">
    <property type="entry name" value="BPTI_KUNITZ_2"/>
    <property type="match status" value="2"/>
</dbReference>
<organism evidence="4 5">
    <name type="scientific">Poecilia mexicana</name>
    <dbReference type="NCBI Taxonomy" id="48701"/>
    <lineage>
        <taxon>Eukaryota</taxon>
        <taxon>Metazoa</taxon>
        <taxon>Chordata</taxon>
        <taxon>Craniata</taxon>
        <taxon>Vertebrata</taxon>
        <taxon>Euteleostomi</taxon>
        <taxon>Actinopterygii</taxon>
        <taxon>Neopterygii</taxon>
        <taxon>Teleostei</taxon>
        <taxon>Neoteleostei</taxon>
        <taxon>Acanthomorphata</taxon>
        <taxon>Ovalentaria</taxon>
        <taxon>Atherinomorphae</taxon>
        <taxon>Cyprinodontiformes</taxon>
        <taxon>Poeciliidae</taxon>
        <taxon>Poeciliinae</taxon>
        <taxon>Poecilia</taxon>
    </lineage>
</organism>
<dbReference type="SMART" id="SM00131">
    <property type="entry name" value="KU"/>
    <property type="match status" value="2"/>
</dbReference>
<protein>
    <recommendedName>
        <fullName evidence="3">BPTI/Kunitz inhibitor domain-containing protein</fullName>
    </recommendedName>
</protein>
<dbReference type="GO" id="GO:0004867">
    <property type="term" value="F:serine-type endopeptidase inhibitor activity"/>
    <property type="evidence" value="ECO:0007669"/>
    <property type="project" value="InterPro"/>
</dbReference>
<dbReference type="PROSITE" id="PS00280">
    <property type="entry name" value="BPTI_KUNITZ_1"/>
    <property type="match status" value="1"/>
</dbReference>
<dbReference type="GO" id="GO:0005615">
    <property type="term" value="C:extracellular space"/>
    <property type="evidence" value="ECO:0007669"/>
    <property type="project" value="TreeGrafter"/>
</dbReference>
<dbReference type="PANTHER" id="PTHR10083:SF375">
    <property type="entry name" value="BPTI_KUNITZ INHIBITOR DOMAIN-CONTAINING PROTEIN"/>
    <property type="match status" value="1"/>
</dbReference>
<evidence type="ECO:0000313" key="4">
    <source>
        <dbReference type="Ensembl" id="ENSPMEP00000011029.1"/>
    </source>
</evidence>
<feature type="region of interest" description="Disordered" evidence="2">
    <location>
        <begin position="155"/>
        <end position="200"/>
    </location>
</feature>
<dbReference type="AlphaFoldDB" id="A0A3B3X7V3"/>
<proteinExistence type="predicted"/>
<dbReference type="PANTHER" id="PTHR10083">
    <property type="entry name" value="KUNITZ-TYPE PROTEASE INHIBITOR-RELATED"/>
    <property type="match status" value="1"/>
</dbReference>
<dbReference type="FunFam" id="4.10.410.10:FF:000020">
    <property type="entry name" value="Collagen, type VI, alpha 3"/>
    <property type="match status" value="2"/>
</dbReference>
<keyword evidence="5" id="KW-1185">Reference proteome</keyword>
<dbReference type="Ensembl" id="ENSPMET00000031235.1">
    <property type="protein sequence ID" value="ENSPMEP00000011029.1"/>
    <property type="gene ID" value="ENSPMEG00000013068.1"/>
</dbReference>
<keyword evidence="1" id="KW-1015">Disulfide bond</keyword>
<name>A0A3B3X7V3_9TELE</name>
<dbReference type="Pfam" id="PF00014">
    <property type="entry name" value="Kunitz_BPTI"/>
    <property type="match status" value="2"/>
</dbReference>
<dbReference type="InterPro" id="IPR036880">
    <property type="entry name" value="Kunitz_BPTI_sf"/>
</dbReference>
<dbReference type="PRINTS" id="PR00759">
    <property type="entry name" value="BASICPTASE"/>
</dbReference>
<dbReference type="Proteomes" id="UP000261480">
    <property type="component" value="Unplaced"/>
</dbReference>
<sequence length="217" mass="24435">ALSSCWPLWWSSWPSALSPAGPAPRPGWRRCRATGWSSRWFFDRTVAACSPFWYGGCGGNANRFSSEHECFRTCGVQSKRCALRSGGPITEGTSFRKGAVRYRGNNSQQFCDACLQRQDPGGCQDYAMMWFFDTVQNECARFWYGGCDGNANRFETSAGPSPPGHRSPWRRPAPTGRRCGSGACPQRSRLPAGPESWNQMEPEENIHSDFYFQPYWI</sequence>
<feature type="domain" description="BPTI/Kunitz inhibitor" evidence="3">
    <location>
        <begin position="20"/>
        <end position="74"/>
    </location>
</feature>
<dbReference type="InterPro" id="IPR050098">
    <property type="entry name" value="TFPI/VKTCI-like"/>
</dbReference>
<dbReference type="InterPro" id="IPR020901">
    <property type="entry name" value="Prtase_inh_Kunz-CS"/>
</dbReference>
<evidence type="ECO:0000313" key="5">
    <source>
        <dbReference type="Proteomes" id="UP000261480"/>
    </source>
</evidence>
<evidence type="ECO:0000256" key="1">
    <source>
        <dbReference type="ARBA" id="ARBA00023157"/>
    </source>
</evidence>
<dbReference type="SUPFAM" id="SSF57362">
    <property type="entry name" value="BPTI-like"/>
    <property type="match status" value="2"/>
</dbReference>
<reference evidence="4" key="1">
    <citation type="submission" date="2025-08" db="UniProtKB">
        <authorList>
            <consortium name="Ensembl"/>
        </authorList>
    </citation>
    <scope>IDENTIFICATION</scope>
</reference>
<feature type="domain" description="BPTI/Kunitz inhibitor" evidence="3">
    <location>
        <begin position="114"/>
        <end position="156"/>
    </location>
</feature>
<accession>A0A3B3X7V3</accession>
<evidence type="ECO:0000256" key="2">
    <source>
        <dbReference type="SAM" id="MobiDB-lite"/>
    </source>
</evidence>